<dbReference type="InterPro" id="IPR005337">
    <property type="entry name" value="RapZ-like"/>
</dbReference>
<protein>
    <submittedName>
        <fullName evidence="7">RNase adapter RapZ</fullName>
    </submittedName>
</protein>
<keyword evidence="2 4" id="KW-0067">ATP-binding</keyword>
<dbReference type="InterPro" id="IPR053930">
    <property type="entry name" value="RapZ-like_N"/>
</dbReference>
<evidence type="ECO:0000256" key="3">
    <source>
        <dbReference type="ARBA" id="ARBA00023134"/>
    </source>
</evidence>
<evidence type="ECO:0000256" key="4">
    <source>
        <dbReference type="HAMAP-Rule" id="MF_00636"/>
    </source>
</evidence>
<dbReference type="AlphaFoldDB" id="A0A4V3IYE2"/>
<dbReference type="HAMAP" id="MF_00636">
    <property type="entry name" value="RapZ_like"/>
    <property type="match status" value="1"/>
</dbReference>
<dbReference type="RefSeq" id="WP_134711213.1">
    <property type="nucleotide sequence ID" value="NZ_CP119081.1"/>
</dbReference>
<dbReference type="PANTHER" id="PTHR30448">
    <property type="entry name" value="RNASE ADAPTER PROTEIN RAPZ"/>
    <property type="match status" value="1"/>
</dbReference>
<dbReference type="Pfam" id="PF22740">
    <property type="entry name" value="PapZ_C"/>
    <property type="match status" value="1"/>
</dbReference>
<feature type="domain" description="RapZ C-terminal" evidence="6">
    <location>
        <begin position="160"/>
        <end position="277"/>
    </location>
</feature>
<dbReference type="GO" id="GO:0005524">
    <property type="term" value="F:ATP binding"/>
    <property type="evidence" value="ECO:0007669"/>
    <property type="project" value="UniProtKB-UniRule"/>
</dbReference>
<feature type="binding site" evidence="4">
    <location>
        <begin position="8"/>
        <end position="15"/>
    </location>
    <ligand>
        <name>ATP</name>
        <dbReference type="ChEBI" id="CHEBI:30616"/>
    </ligand>
</feature>
<evidence type="ECO:0000256" key="1">
    <source>
        <dbReference type="ARBA" id="ARBA00022741"/>
    </source>
</evidence>
<dbReference type="NCBIfam" id="NF003828">
    <property type="entry name" value="PRK05416.1"/>
    <property type="match status" value="1"/>
</dbReference>
<dbReference type="GO" id="GO:0005525">
    <property type="term" value="F:GTP binding"/>
    <property type="evidence" value="ECO:0007669"/>
    <property type="project" value="UniProtKB-UniRule"/>
</dbReference>
<dbReference type="Pfam" id="PF03668">
    <property type="entry name" value="RapZ-like_N"/>
    <property type="match status" value="1"/>
</dbReference>
<feature type="binding site" evidence="4">
    <location>
        <begin position="59"/>
        <end position="62"/>
    </location>
    <ligand>
        <name>GTP</name>
        <dbReference type="ChEBI" id="CHEBI:37565"/>
    </ligand>
</feature>
<dbReference type="PANTHER" id="PTHR30448:SF0">
    <property type="entry name" value="RNASE ADAPTER PROTEIN RAPZ"/>
    <property type="match status" value="1"/>
</dbReference>
<reference evidence="7 8" key="1">
    <citation type="submission" date="2019-01" db="EMBL/GenBank/DDBJ databases">
        <title>Draft Genome Sequences of Helcococcus ovis Strains Isolated from the Uterus and Vagina of Dairy Cows with Metritis.</title>
        <authorList>
            <person name="Cunha F."/>
            <person name="Jeon S.J."/>
            <person name="Kutzer P."/>
            <person name="Galvao K.N."/>
        </authorList>
    </citation>
    <scope>NUCLEOTIDE SEQUENCE [LARGE SCALE GENOMIC DNA]</scope>
    <source>
        <strain evidence="7 8">KG-37</strain>
    </source>
</reference>
<organism evidence="7 8">
    <name type="scientific">Helcococcus ovis</name>
    <dbReference type="NCBI Taxonomy" id="72026"/>
    <lineage>
        <taxon>Bacteria</taxon>
        <taxon>Bacillati</taxon>
        <taxon>Bacillota</taxon>
        <taxon>Tissierellia</taxon>
        <taxon>Tissierellales</taxon>
        <taxon>Peptoniphilaceae</taxon>
        <taxon>Helcococcus</taxon>
    </lineage>
</organism>
<proteinExistence type="inferred from homology"/>
<keyword evidence="1 4" id="KW-0547">Nucleotide-binding</keyword>
<feature type="domain" description="RapZ-like N-terminal" evidence="5">
    <location>
        <begin position="1"/>
        <end position="154"/>
    </location>
</feature>
<sequence length="280" mass="32694">MEVVIITGMSGAGKTSVLNICQDNDYYGIDNIPPKLISEYFQLIDSENMEYNKFVFVIDIRSGHFLNDFENEIIKLRKQGHDVKIIYLDADDDELIRRYQEKRRPHPYKNLSLGNAIKKEREEMLKIRELSDYYLNTTGFNSSSLKNKLLEILEVKEKATIHIISFGFKYGILKEADLLFDVRFITNPFYIQTLKEKSGKEEEVRNFVLGFEASKEFINKIEDLVDFLVPNFLKQSKSNLVIGIGCTGGKHRSVVISEKLNDILREKYDVNVYHREQNKW</sequence>
<dbReference type="InterPro" id="IPR053931">
    <property type="entry name" value="RapZ_C"/>
</dbReference>
<name>A0A4V3IYE2_9FIRM</name>
<comment type="caution">
    <text evidence="7">The sequence shown here is derived from an EMBL/GenBank/DDBJ whole genome shotgun (WGS) entry which is preliminary data.</text>
</comment>
<dbReference type="Gene3D" id="3.40.50.300">
    <property type="entry name" value="P-loop containing nucleotide triphosphate hydrolases"/>
    <property type="match status" value="1"/>
</dbReference>
<keyword evidence="3 4" id="KW-0342">GTP-binding</keyword>
<evidence type="ECO:0000313" key="8">
    <source>
        <dbReference type="Proteomes" id="UP000297454"/>
    </source>
</evidence>
<dbReference type="EMBL" id="SCFR01000011">
    <property type="protein sequence ID" value="TFF66323.1"/>
    <property type="molecule type" value="Genomic_DNA"/>
</dbReference>
<gene>
    <name evidence="7" type="primary">rapZ</name>
    <name evidence="7" type="ORF">EQF91_04325</name>
</gene>
<accession>A0A4V3IYE2</accession>
<keyword evidence="8" id="KW-1185">Reference proteome</keyword>
<dbReference type="SUPFAM" id="SSF52540">
    <property type="entry name" value="P-loop containing nucleoside triphosphate hydrolases"/>
    <property type="match status" value="1"/>
</dbReference>
<dbReference type="Proteomes" id="UP000297454">
    <property type="component" value="Unassembled WGS sequence"/>
</dbReference>
<dbReference type="GeneID" id="97030251"/>
<evidence type="ECO:0000313" key="7">
    <source>
        <dbReference type="EMBL" id="TFF66323.1"/>
    </source>
</evidence>
<evidence type="ECO:0000259" key="5">
    <source>
        <dbReference type="Pfam" id="PF03668"/>
    </source>
</evidence>
<dbReference type="OrthoDB" id="9784461at2"/>
<dbReference type="PIRSF" id="PIRSF005052">
    <property type="entry name" value="P-loopkin"/>
    <property type="match status" value="1"/>
</dbReference>
<evidence type="ECO:0000256" key="2">
    <source>
        <dbReference type="ARBA" id="ARBA00022840"/>
    </source>
</evidence>
<evidence type="ECO:0000259" key="6">
    <source>
        <dbReference type="Pfam" id="PF22740"/>
    </source>
</evidence>
<dbReference type="InterPro" id="IPR027417">
    <property type="entry name" value="P-loop_NTPase"/>
</dbReference>